<dbReference type="Proteomes" id="UP001609175">
    <property type="component" value="Unassembled WGS sequence"/>
</dbReference>
<gene>
    <name evidence="1" type="ORF">ACHIPZ_12680</name>
</gene>
<proteinExistence type="predicted"/>
<protein>
    <recommendedName>
        <fullName evidence="3">DUF222 domain-containing protein</fullName>
    </recommendedName>
</protein>
<reference evidence="1 2" key="1">
    <citation type="submission" date="2024-10" db="EMBL/GenBank/DDBJ databases">
        <authorList>
            <person name="Riesco R."/>
        </authorList>
    </citation>
    <scope>NUCLEOTIDE SEQUENCE [LARGE SCALE GENOMIC DNA]</scope>
    <source>
        <strain evidence="1 2">NCIMB 15449</strain>
    </source>
</reference>
<evidence type="ECO:0000313" key="2">
    <source>
        <dbReference type="Proteomes" id="UP001609175"/>
    </source>
</evidence>
<sequence>MRTLVTPASCRRLADAVTQLGGTLPTELQTTLDGFDALTAWRPAAPVNDVATAITKGKFTATTASGLLDKALNGPSVDAREIRAAAQTALANQFHKAVNGPAGDQLVESIRPTFDTAAAGILAAAEWINPASTAEQVLDMPDAAAAAWRDLPTHRRILDAIWALLDQLADDFDVIGAPRPWLNHGSVHKIAFLVANENVNLDHAAMQVGPRTNSGRGGYWLALLTKTALVLNTPSRAREILAHAEERQRDQARADYAATHPDLVAVSD</sequence>
<name>A0ABW7JPR4_9NOCA</name>
<evidence type="ECO:0008006" key="3">
    <source>
        <dbReference type="Google" id="ProtNLM"/>
    </source>
</evidence>
<evidence type="ECO:0000313" key="1">
    <source>
        <dbReference type="EMBL" id="MFH5209041.1"/>
    </source>
</evidence>
<organism evidence="1 2">
    <name type="scientific">Antrihabitans spumae</name>
    <dbReference type="NCBI Taxonomy" id="3373370"/>
    <lineage>
        <taxon>Bacteria</taxon>
        <taxon>Bacillati</taxon>
        <taxon>Actinomycetota</taxon>
        <taxon>Actinomycetes</taxon>
        <taxon>Mycobacteriales</taxon>
        <taxon>Nocardiaceae</taxon>
        <taxon>Antrihabitans</taxon>
    </lineage>
</organism>
<accession>A0ABW7JPR4</accession>
<dbReference type="EMBL" id="JBIMSO010000050">
    <property type="protein sequence ID" value="MFH5209041.1"/>
    <property type="molecule type" value="Genomic_DNA"/>
</dbReference>
<comment type="caution">
    <text evidence="1">The sequence shown here is derived from an EMBL/GenBank/DDBJ whole genome shotgun (WGS) entry which is preliminary data.</text>
</comment>
<dbReference type="RefSeq" id="WP_395114672.1">
    <property type="nucleotide sequence ID" value="NZ_JBIMSO010000050.1"/>
</dbReference>